<evidence type="ECO:0000313" key="2">
    <source>
        <dbReference type="Proteomes" id="UP000439903"/>
    </source>
</evidence>
<reference evidence="1 2" key="1">
    <citation type="journal article" date="2019" name="Environ. Microbiol.">
        <title>At the nexus of three kingdoms: the genome of the mycorrhizal fungus Gigaspora margarita provides insights into plant, endobacterial and fungal interactions.</title>
        <authorList>
            <person name="Venice F."/>
            <person name="Ghignone S."/>
            <person name="Salvioli di Fossalunga A."/>
            <person name="Amselem J."/>
            <person name="Novero M."/>
            <person name="Xianan X."/>
            <person name="Sedzielewska Toro K."/>
            <person name="Morin E."/>
            <person name="Lipzen A."/>
            <person name="Grigoriev I.V."/>
            <person name="Henrissat B."/>
            <person name="Martin F.M."/>
            <person name="Bonfante P."/>
        </authorList>
    </citation>
    <scope>NUCLEOTIDE SEQUENCE [LARGE SCALE GENOMIC DNA]</scope>
    <source>
        <strain evidence="1 2">BEG34</strain>
    </source>
</reference>
<sequence>MIDLKNVQKVEEKEKMKKVNLESPDKKTMGRRFTDSAIAVVVEEEEEEAEVEKLQSRFLIIYAEFEQMVIVVEQMVVEQMVVEQIVVEQIVVEIIVEQMVVEQMIEQMIEHLMMSL</sequence>
<keyword evidence="2" id="KW-1185">Reference proteome</keyword>
<dbReference type="AlphaFoldDB" id="A0A8H3XJS3"/>
<organism evidence="1 2">
    <name type="scientific">Gigaspora margarita</name>
    <dbReference type="NCBI Taxonomy" id="4874"/>
    <lineage>
        <taxon>Eukaryota</taxon>
        <taxon>Fungi</taxon>
        <taxon>Fungi incertae sedis</taxon>
        <taxon>Mucoromycota</taxon>
        <taxon>Glomeromycotina</taxon>
        <taxon>Glomeromycetes</taxon>
        <taxon>Diversisporales</taxon>
        <taxon>Gigasporaceae</taxon>
        <taxon>Gigaspora</taxon>
    </lineage>
</organism>
<gene>
    <name evidence="1" type="ORF">F8M41_025666</name>
</gene>
<comment type="caution">
    <text evidence="1">The sequence shown here is derived from an EMBL/GenBank/DDBJ whole genome shotgun (WGS) entry which is preliminary data.</text>
</comment>
<evidence type="ECO:0000313" key="1">
    <source>
        <dbReference type="EMBL" id="KAF0469051.1"/>
    </source>
</evidence>
<accession>A0A8H3XJS3</accession>
<dbReference type="Proteomes" id="UP000439903">
    <property type="component" value="Unassembled WGS sequence"/>
</dbReference>
<name>A0A8H3XJS3_GIGMA</name>
<proteinExistence type="predicted"/>
<protein>
    <submittedName>
        <fullName evidence="1">Uncharacterized protein</fullName>
    </submittedName>
</protein>
<dbReference type="EMBL" id="WTPW01000928">
    <property type="protein sequence ID" value="KAF0469051.1"/>
    <property type="molecule type" value="Genomic_DNA"/>
</dbReference>